<protein>
    <submittedName>
        <fullName evidence="1">Uncharacterized protein</fullName>
    </submittedName>
</protein>
<dbReference type="RefSeq" id="WP_048850261.1">
    <property type="nucleotide sequence ID" value="NZ_BALE01000041.1"/>
</dbReference>
<name>A0A0D6MPR6_9PROT</name>
<proteinExistence type="predicted"/>
<dbReference type="EMBL" id="BALE01000041">
    <property type="protein sequence ID" value="GAN55263.1"/>
    <property type="molecule type" value="Genomic_DNA"/>
</dbReference>
<organism evidence="1 2">
    <name type="scientific">Tanticharoenia sakaeratensis NBRC 103193</name>
    <dbReference type="NCBI Taxonomy" id="1231623"/>
    <lineage>
        <taxon>Bacteria</taxon>
        <taxon>Pseudomonadati</taxon>
        <taxon>Pseudomonadota</taxon>
        <taxon>Alphaproteobacteria</taxon>
        <taxon>Acetobacterales</taxon>
        <taxon>Acetobacteraceae</taxon>
        <taxon>Tanticharoenia</taxon>
    </lineage>
</organism>
<dbReference type="AlphaFoldDB" id="A0A0D6MPR6"/>
<evidence type="ECO:0000313" key="2">
    <source>
        <dbReference type="Proteomes" id="UP000032679"/>
    </source>
</evidence>
<evidence type="ECO:0000313" key="1">
    <source>
        <dbReference type="EMBL" id="GAN55263.1"/>
    </source>
</evidence>
<gene>
    <name evidence="1" type="ORF">Tasa_041_058</name>
</gene>
<sequence>MTGLAGVEPGAPRMTGSEIARALGRCIDVFPDVRASSPKPLEEQRDKLRGAARAIMQLWSELDAEETITRFAARKAKTLEGAL</sequence>
<comment type="caution">
    <text evidence="1">The sequence shown here is derived from an EMBL/GenBank/DDBJ whole genome shotgun (WGS) entry which is preliminary data.</text>
</comment>
<accession>A0A0D6MPR6</accession>
<keyword evidence="2" id="KW-1185">Reference proteome</keyword>
<reference evidence="1 2" key="1">
    <citation type="submission" date="2012-10" db="EMBL/GenBank/DDBJ databases">
        <title>Genome sequencing of Tanticharoenia sakaeratensis NBRC 103193.</title>
        <authorList>
            <person name="Azuma Y."/>
            <person name="Hadano H."/>
            <person name="Hirakawa H."/>
            <person name="Matsushita K."/>
        </authorList>
    </citation>
    <scope>NUCLEOTIDE SEQUENCE [LARGE SCALE GENOMIC DNA]</scope>
    <source>
        <strain evidence="1 2">NBRC 103193</strain>
    </source>
</reference>
<dbReference type="Proteomes" id="UP000032679">
    <property type="component" value="Unassembled WGS sequence"/>
</dbReference>